<evidence type="ECO:0000313" key="1">
    <source>
        <dbReference type="EMBL" id="KAG5757757.1"/>
    </source>
</evidence>
<accession>A0A9P7KYX9</accession>
<sequence length="73" mass="7866">MFEARTDGACNAESCMPSVQLPHTALLTTTTTLFLLEICPVGDVSSLFLLVLIQGLSHHLDELCPSPRRVASP</sequence>
<proteinExistence type="predicted"/>
<reference evidence="1" key="2">
    <citation type="submission" date="2020-10" db="EMBL/GenBank/DDBJ databases">
        <authorList>
            <person name="Peck L.D."/>
            <person name="Nowell R.W."/>
            <person name="Flood J."/>
            <person name="Ryan M.J."/>
            <person name="Barraclough T.G."/>
        </authorList>
    </citation>
    <scope>NUCLEOTIDE SEQUENCE</scope>
    <source>
        <strain evidence="1">IMI 127659i</strain>
    </source>
</reference>
<gene>
    <name evidence="1" type="ORF">H9Q72_014100</name>
</gene>
<comment type="caution">
    <text evidence="1">The sequence shown here is derived from an EMBL/GenBank/DDBJ whole genome shotgun (WGS) entry which is preliminary data.</text>
</comment>
<name>A0A9P7KYX9_9HYPO</name>
<dbReference type="EMBL" id="JADFTT010001004">
    <property type="protein sequence ID" value="KAG5757757.1"/>
    <property type="molecule type" value="Genomic_DNA"/>
</dbReference>
<organism evidence="1 2">
    <name type="scientific">Fusarium xylarioides</name>
    <dbReference type="NCBI Taxonomy" id="221167"/>
    <lineage>
        <taxon>Eukaryota</taxon>
        <taxon>Fungi</taxon>
        <taxon>Dikarya</taxon>
        <taxon>Ascomycota</taxon>
        <taxon>Pezizomycotina</taxon>
        <taxon>Sordariomycetes</taxon>
        <taxon>Hypocreomycetidae</taxon>
        <taxon>Hypocreales</taxon>
        <taxon>Nectriaceae</taxon>
        <taxon>Fusarium</taxon>
        <taxon>Fusarium fujikuroi species complex</taxon>
    </lineage>
</organism>
<protein>
    <submittedName>
        <fullName evidence="1">Uncharacterized protein</fullName>
    </submittedName>
</protein>
<keyword evidence="2" id="KW-1185">Reference proteome</keyword>
<evidence type="ECO:0000313" key="2">
    <source>
        <dbReference type="Proteomes" id="UP000750502"/>
    </source>
</evidence>
<dbReference type="AlphaFoldDB" id="A0A9P7KYX9"/>
<dbReference type="Proteomes" id="UP000750502">
    <property type="component" value="Unassembled WGS sequence"/>
</dbReference>
<reference evidence="1" key="1">
    <citation type="journal article" date="2020" name="bioRxiv">
        <title>Historical genomics reveals the evolutionary mechanisms behind multiple outbreaks of the host-specific coffee wilt pathogen Fusarium xylarioides.</title>
        <authorList>
            <person name="Peck D."/>
            <person name="Nowell R.W."/>
            <person name="Flood J."/>
            <person name="Ryan M.J."/>
            <person name="Barraclough T.G."/>
        </authorList>
    </citation>
    <scope>NUCLEOTIDE SEQUENCE</scope>
    <source>
        <strain evidence="1">IMI 127659i</strain>
    </source>
</reference>